<protein>
    <submittedName>
        <fullName evidence="1">Uncharacterized protein</fullName>
    </submittedName>
</protein>
<evidence type="ECO:0000313" key="2">
    <source>
        <dbReference type="Proteomes" id="UP000683000"/>
    </source>
</evidence>
<gene>
    <name evidence="1" type="ORF">JVT61DRAFT_11762</name>
</gene>
<proteinExistence type="predicted"/>
<dbReference type="OrthoDB" id="2688790at2759"/>
<dbReference type="AlphaFoldDB" id="A0A8I2YY50"/>
<evidence type="ECO:0000313" key="1">
    <source>
        <dbReference type="EMBL" id="KAG6379307.1"/>
    </source>
</evidence>
<sequence length="124" mass="14343">MDPLAHHPASEKTSILVDFEIKTFTPYIIYPSLHDFLEKLDSAEPHRGWSKLFLVPLTRMGVQHLDDIDLVTPECLYVFHRLPPIVIMDLLARIHETIQTIHQTRPLVEAKNHVNFVGYVHELA</sequence>
<dbReference type="EMBL" id="JAGFBS010000005">
    <property type="protein sequence ID" value="KAG6379307.1"/>
    <property type="molecule type" value="Genomic_DNA"/>
</dbReference>
<keyword evidence="2" id="KW-1185">Reference proteome</keyword>
<dbReference type="Proteomes" id="UP000683000">
    <property type="component" value="Unassembled WGS sequence"/>
</dbReference>
<organism evidence="1 2">
    <name type="scientific">Boletus reticuloceps</name>
    <dbReference type="NCBI Taxonomy" id="495285"/>
    <lineage>
        <taxon>Eukaryota</taxon>
        <taxon>Fungi</taxon>
        <taxon>Dikarya</taxon>
        <taxon>Basidiomycota</taxon>
        <taxon>Agaricomycotina</taxon>
        <taxon>Agaricomycetes</taxon>
        <taxon>Agaricomycetidae</taxon>
        <taxon>Boletales</taxon>
        <taxon>Boletineae</taxon>
        <taxon>Boletaceae</taxon>
        <taxon>Boletoideae</taxon>
        <taxon>Boletus</taxon>
    </lineage>
</organism>
<reference evidence="1" key="1">
    <citation type="submission" date="2021-03" db="EMBL/GenBank/DDBJ databases">
        <title>Evolutionary innovations through gain and loss of genes in the ectomycorrhizal Boletales.</title>
        <authorList>
            <person name="Wu G."/>
            <person name="Miyauchi S."/>
            <person name="Morin E."/>
            <person name="Yang Z.-L."/>
            <person name="Xu J."/>
            <person name="Martin F.M."/>
        </authorList>
    </citation>
    <scope>NUCLEOTIDE SEQUENCE</scope>
    <source>
        <strain evidence="1">BR01</strain>
    </source>
</reference>
<accession>A0A8I2YY50</accession>
<name>A0A8I2YY50_9AGAM</name>
<comment type="caution">
    <text evidence="1">The sequence shown here is derived from an EMBL/GenBank/DDBJ whole genome shotgun (WGS) entry which is preliminary data.</text>
</comment>